<feature type="domain" description="PAS" evidence="7">
    <location>
        <begin position="41"/>
        <end position="86"/>
    </location>
</feature>
<dbReference type="CDD" id="cd00130">
    <property type="entry name" value="PAS"/>
    <property type="match status" value="1"/>
</dbReference>
<dbReference type="Proteomes" id="UP000290517">
    <property type="component" value="Unassembled WGS sequence"/>
</dbReference>
<evidence type="ECO:0000259" key="7">
    <source>
        <dbReference type="PROSITE" id="PS50112"/>
    </source>
</evidence>
<dbReference type="InterPro" id="IPR011006">
    <property type="entry name" value="CheY-like_superfamily"/>
</dbReference>
<evidence type="ECO:0000313" key="9">
    <source>
        <dbReference type="EMBL" id="RXR26054.1"/>
    </source>
</evidence>
<dbReference type="Pfam" id="PF03861">
    <property type="entry name" value="ANTAR"/>
    <property type="match status" value="1"/>
</dbReference>
<evidence type="ECO:0000256" key="3">
    <source>
        <dbReference type="ARBA" id="ARBA00022553"/>
    </source>
</evidence>
<dbReference type="InterPro" id="IPR005561">
    <property type="entry name" value="ANTAR"/>
</dbReference>
<evidence type="ECO:0000256" key="1">
    <source>
        <dbReference type="ARBA" id="ARBA00000085"/>
    </source>
</evidence>
<comment type="caution">
    <text evidence="10">The sequence shown here is derived from an EMBL/GenBank/DDBJ whole genome shotgun (WGS) entry which is preliminary data.</text>
</comment>
<dbReference type="GO" id="GO:0003723">
    <property type="term" value="F:RNA binding"/>
    <property type="evidence" value="ECO:0007669"/>
    <property type="project" value="InterPro"/>
</dbReference>
<evidence type="ECO:0000256" key="4">
    <source>
        <dbReference type="ARBA" id="ARBA00022679"/>
    </source>
</evidence>
<dbReference type="EMBL" id="SDJQ01000024">
    <property type="protein sequence ID" value="RXR31638.1"/>
    <property type="molecule type" value="Genomic_DNA"/>
</dbReference>
<dbReference type="GO" id="GO:0004673">
    <property type="term" value="F:protein histidine kinase activity"/>
    <property type="evidence" value="ECO:0007669"/>
    <property type="project" value="UniProtKB-EC"/>
</dbReference>
<organism evidence="10 11">
    <name type="scientific">Oerskovia turbata</name>
    <dbReference type="NCBI Taxonomy" id="1713"/>
    <lineage>
        <taxon>Bacteria</taxon>
        <taxon>Bacillati</taxon>
        <taxon>Actinomycetota</taxon>
        <taxon>Actinomycetes</taxon>
        <taxon>Micrococcales</taxon>
        <taxon>Cellulomonadaceae</taxon>
        <taxon>Oerskovia</taxon>
    </lineage>
</organism>
<evidence type="ECO:0000313" key="10">
    <source>
        <dbReference type="EMBL" id="RXR31638.1"/>
    </source>
</evidence>
<evidence type="ECO:0000313" key="11">
    <source>
        <dbReference type="Proteomes" id="UP000289805"/>
    </source>
</evidence>
<dbReference type="EC" id="2.7.13.3" evidence="2"/>
<proteinExistence type="predicted"/>
<dbReference type="OrthoDB" id="3787288at2"/>
<evidence type="ECO:0000256" key="5">
    <source>
        <dbReference type="ARBA" id="ARBA00022777"/>
    </source>
</evidence>
<keyword evidence="3" id="KW-0597">Phosphoprotein</keyword>
<dbReference type="AlphaFoldDB" id="A0A4Q1KNU4"/>
<dbReference type="PANTHER" id="PTHR43304:SF1">
    <property type="entry name" value="PAC DOMAIN-CONTAINING PROTEIN"/>
    <property type="match status" value="1"/>
</dbReference>
<sequence>MTTSYDLDRPLDADLMEVLLAGTPQPVGQFVLTVRTGTWWWSDGLYEMHGFAPGEVAPTTALMLAHKHPDDRARVEAVLANACSSGEPFACVHRIIDAHGHTRTLGVVGRARKEPGTDEVTQVSGYFVDLTITQRELSQREATAAIKSSAQSRAVIEQAKGAVMTVYGMAENEAFDLLRHHSNVTNESIRHLARRLMETLAEGSGIAAPTADDLDLFFETSPAPRQAAGEPPVSTSGQGIRPVCS</sequence>
<keyword evidence="4" id="KW-0808">Transferase</keyword>
<dbReference type="Pfam" id="PF08447">
    <property type="entry name" value="PAS_3"/>
    <property type="match status" value="1"/>
</dbReference>
<dbReference type="InterPro" id="IPR013655">
    <property type="entry name" value="PAS_fold_3"/>
</dbReference>
<dbReference type="STRING" id="1713.GCA_000718325_03407"/>
<dbReference type="Gene3D" id="1.10.10.10">
    <property type="entry name" value="Winged helix-like DNA-binding domain superfamily/Winged helix DNA-binding domain"/>
    <property type="match status" value="1"/>
</dbReference>
<dbReference type="InterPro" id="IPR036388">
    <property type="entry name" value="WH-like_DNA-bd_sf"/>
</dbReference>
<dbReference type="InterPro" id="IPR052162">
    <property type="entry name" value="Sensor_kinase/Photoreceptor"/>
</dbReference>
<evidence type="ECO:0000313" key="12">
    <source>
        <dbReference type="Proteomes" id="UP000290517"/>
    </source>
</evidence>
<dbReference type="Proteomes" id="UP000289805">
    <property type="component" value="Unassembled WGS sequence"/>
</dbReference>
<keyword evidence="5" id="KW-0418">Kinase</keyword>
<dbReference type="SUPFAM" id="SSF55785">
    <property type="entry name" value="PYP-like sensor domain (PAS domain)"/>
    <property type="match status" value="1"/>
</dbReference>
<dbReference type="SUPFAM" id="SSF52172">
    <property type="entry name" value="CheY-like"/>
    <property type="match status" value="1"/>
</dbReference>
<evidence type="ECO:0000256" key="6">
    <source>
        <dbReference type="SAM" id="MobiDB-lite"/>
    </source>
</evidence>
<protein>
    <recommendedName>
        <fullName evidence="2">histidine kinase</fullName>
        <ecNumber evidence="2">2.7.13.3</ecNumber>
    </recommendedName>
</protein>
<feature type="domain" description="ANTAR" evidence="8">
    <location>
        <begin position="136"/>
        <end position="197"/>
    </location>
</feature>
<dbReference type="EMBL" id="SDJR01000004">
    <property type="protein sequence ID" value="RXR26054.1"/>
    <property type="molecule type" value="Genomic_DNA"/>
</dbReference>
<dbReference type="PANTHER" id="PTHR43304">
    <property type="entry name" value="PHYTOCHROME-LIKE PROTEIN CPH1"/>
    <property type="match status" value="1"/>
</dbReference>
<dbReference type="SMART" id="SM01012">
    <property type="entry name" value="ANTAR"/>
    <property type="match status" value="1"/>
</dbReference>
<keyword evidence="12" id="KW-1185">Reference proteome</keyword>
<gene>
    <name evidence="9" type="ORF">EQW73_06740</name>
    <name evidence="10" type="ORF">EQW78_16425</name>
</gene>
<dbReference type="PROSITE" id="PS50112">
    <property type="entry name" value="PAS"/>
    <property type="match status" value="1"/>
</dbReference>
<dbReference type="InterPro" id="IPR000014">
    <property type="entry name" value="PAS"/>
</dbReference>
<dbReference type="Gene3D" id="3.30.450.20">
    <property type="entry name" value="PAS domain"/>
    <property type="match status" value="1"/>
</dbReference>
<dbReference type="PROSITE" id="PS50921">
    <property type="entry name" value="ANTAR"/>
    <property type="match status" value="1"/>
</dbReference>
<evidence type="ECO:0000256" key="2">
    <source>
        <dbReference type="ARBA" id="ARBA00012438"/>
    </source>
</evidence>
<reference evidence="11 12" key="1">
    <citation type="submission" date="2019-01" db="EMBL/GenBank/DDBJ databases">
        <title>Oerskovia turbata Genome sequencing and assembly.</title>
        <authorList>
            <person name="Dou T."/>
        </authorList>
    </citation>
    <scope>NUCLEOTIDE SEQUENCE [LARGE SCALE GENOMIC DNA]</scope>
    <source>
        <strain evidence="10 11">JCM12123</strain>
        <strain evidence="9 12">JCM3160</strain>
    </source>
</reference>
<comment type="catalytic activity">
    <reaction evidence="1">
        <text>ATP + protein L-histidine = ADP + protein N-phospho-L-histidine.</text>
        <dbReference type="EC" id="2.7.13.3"/>
    </reaction>
</comment>
<dbReference type="RefSeq" id="WP_084690391.1">
    <property type="nucleotide sequence ID" value="NZ_JOFV01000021.1"/>
</dbReference>
<name>A0A4Q1KNU4_9CELL</name>
<feature type="region of interest" description="Disordered" evidence="6">
    <location>
        <begin position="223"/>
        <end position="245"/>
    </location>
</feature>
<accession>A0A4Q1KNU4</accession>
<evidence type="ECO:0000259" key="8">
    <source>
        <dbReference type="PROSITE" id="PS50921"/>
    </source>
</evidence>
<dbReference type="InterPro" id="IPR035965">
    <property type="entry name" value="PAS-like_dom_sf"/>
</dbReference>